<dbReference type="Proteomes" id="UP000003781">
    <property type="component" value="Unassembled WGS sequence"/>
</dbReference>
<dbReference type="OrthoDB" id="447089at2"/>
<proteinExistence type="predicted"/>
<organism evidence="1 2">
    <name type="scientific">Crocosphaera chwakensis CCY0110</name>
    <dbReference type="NCBI Taxonomy" id="391612"/>
    <lineage>
        <taxon>Bacteria</taxon>
        <taxon>Bacillati</taxon>
        <taxon>Cyanobacteriota</taxon>
        <taxon>Cyanophyceae</taxon>
        <taxon>Oscillatoriophycideae</taxon>
        <taxon>Chroococcales</taxon>
        <taxon>Aphanothecaceae</taxon>
        <taxon>Crocosphaera</taxon>
        <taxon>Crocosphaera chwakensis</taxon>
    </lineage>
</organism>
<accession>A3IGX0</accession>
<dbReference type="AlphaFoldDB" id="A3IGX0"/>
<dbReference type="EMBL" id="AAXW01000001">
    <property type="protein sequence ID" value="EAZ94212.1"/>
    <property type="molecule type" value="Genomic_DNA"/>
</dbReference>
<reference evidence="1 2" key="1">
    <citation type="submission" date="2007-03" db="EMBL/GenBank/DDBJ databases">
        <authorList>
            <person name="Stal L."/>
            <person name="Ferriera S."/>
            <person name="Johnson J."/>
            <person name="Kravitz S."/>
            <person name="Beeson K."/>
            <person name="Sutton G."/>
            <person name="Rogers Y.-H."/>
            <person name="Friedman R."/>
            <person name="Frazier M."/>
            <person name="Venter J.C."/>
        </authorList>
    </citation>
    <scope>NUCLEOTIDE SEQUENCE [LARGE SCALE GENOMIC DNA]</scope>
    <source>
        <strain evidence="1 2">CCY0110</strain>
    </source>
</reference>
<protein>
    <submittedName>
        <fullName evidence="1">Uncharacterized protein</fullName>
    </submittedName>
</protein>
<name>A3IGX0_9CHRO</name>
<dbReference type="RefSeq" id="WP_008272550.1">
    <property type="nucleotide sequence ID" value="NZ_AAXW01000001.1"/>
</dbReference>
<sequence length="219" mass="23785">MVAQLLSQFELLLNKPQLPDSLVNSNPNLRPISRELIQGYFLSISNTASQDITLGLDFVVNTQSGGTPFSVGSPGDLEKTVAIFYDVEGKNEIFGVNATSIQIASVPAGNVPPPNVTTRLTLKIKGFETGLLLVQPNPSLLLNRGSMVEIRGYLNVFLDPSTTGVSDSVNFLFTAEHRGTFYNLDALRMGELTKVEPDQTHYPLPISSSNGSLLKVEFE</sequence>
<evidence type="ECO:0000313" key="2">
    <source>
        <dbReference type="Proteomes" id="UP000003781"/>
    </source>
</evidence>
<gene>
    <name evidence="1" type="ORF">CY0110_10067</name>
</gene>
<evidence type="ECO:0000313" key="1">
    <source>
        <dbReference type="EMBL" id="EAZ94212.1"/>
    </source>
</evidence>
<comment type="caution">
    <text evidence="1">The sequence shown here is derived from an EMBL/GenBank/DDBJ whole genome shotgun (WGS) entry which is preliminary data.</text>
</comment>
<keyword evidence="2" id="KW-1185">Reference proteome</keyword>